<dbReference type="AlphaFoldDB" id="A0A3P6EK38"/>
<proteinExistence type="predicted"/>
<sequence>MRQVFSGQSTKTWQQCRPWEPPKEWSKLIWFSRDVFQSMLSTCGLPKLDQDAQENPFGTMGSPKALMLVCLFVWNRNP</sequence>
<reference evidence="1" key="1">
    <citation type="submission" date="2018-11" db="EMBL/GenBank/DDBJ databases">
        <authorList>
            <consortium name="Genoscope - CEA"/>
            <person name="William W."/>
        </authorList>
    </citation>
    <scope>NUCLEOTIDE SEQUENCE</scope>
</reference>
<organism evidence="1">
    <name type="scientific">Brassica oleracea</name>
    <name type="common">Wild cabbage</name>
    <dbReference type="NCBI Taxonomy" id="3712"/>
    <lineage>
        <taxon>Eukaryota</taxon>
        <taxon>Viridiplantae</taxon>
        <taxon>Streptophyta</taxon>
        <taxon>Embryophyta</taxon>
        <taxon>Tracheophyta</taxon>
        <taxon>Spermatophyta</taxon>
        <taxon>Magnoliopsida</taxon>
        <taxon>eudicotyledons</taxon>
        <taxon>Gunneridae</taxon>
        <taxon>Pentapetalae</taxon>
        <taxon>rosids</taxon>
        <taxon>malvids</taxon>
        <taxon>Brassicales</taxon>
        <taxon>Brassicaceae</taxon>
        <taxon>Brassiceae</taxon>
        <taxon>Brassica</taxon>
    </lineage>
</organism>
<dbReference type="EMBL" id="LR031877">
    <property type="protein sequence ID" value="VDD44963.1"/>
    <property type="molecule type" value="Genomic_DNA"/>
</dbReference>
<protein>
    <submittedName>
        <fullName evidence="1">Uncharacterized protein</fullName>
    </submittedName>
</protein>
<name>A0A3P6EK38_BRAOL</name>
<gene>
    <name evidence="1" type="ORF">BOLC5T32510H</name>
</gene>
<evidence type="ECO:0000313" key="1">
    <source>
        <dbReference type="EMBL" id="VDD44963.1"/>
    </source>
</evidence>
<accession>A0A3P6EK38</accession>